<dbReference type="SUPFAM" id="SSF56112">
    <property type="entry name" value="Protein kinase-like (PK-like)"/>
    <property type="match status" value="1"/>
</dbReference>
<evidence type="ECO:0000313" key="2">
    <source>
        <dbReference type="WBParaSite" id="MCU_010983-RA"/>
    </source>
</evidence>
<feature type="compositionally biased region" description="Polar residues" evidence="1">
    <location>
        <begin position="233"/>
        <end position="242"/>
    </location>
</feature>
<sequence>MMNGKPPFQGSDSASQAKEIFKILGIPPPSYWPDLRLNTVFQSILPDLESDCGNGTSNSIVYDVRIPLRNRFTNLINKHWLNKPDAFDLLEACLQPYGPKRISAMGALQTDFLEKRVFQINKIVPEPMICQKNLDKENDYLTKGFQPSAGAVEYFNTRVYSKNVSSSDFPTLSLDEDESKNRSKKNLNCARMNPLKSTNMDGISNKNADMRFAIASQQSFANSAWSQASSSQGINDTASRCPNGNRDSEEEDPYSEPVDSPSEVCNDDYNKNMPFKLVPRELPPKPRPANASPSTSSKPEVGESVTPTPTNQPSERNIGGFRRIPQVRKQKTFDVSHTEGPYSDSTDMQSTNSA</sequence>
<feature type="region of interest" description="Disordered" evidence="1">
    <location>
        <begin position="164"/>
        <end position="203"/>
    </location>
</feature>
<reference evidence="2 3" key="1">
    <citation type="submission" date="2019-11" db="UniProtKB">
        <authorList>
            <consortium name="WormBaseParasite"/>
        </authorList>
    </citation>
    <scope>IDENTIFICATION</scope>
</reference>
<dbReference type="WBParaSite" id="MCU_010983-RB">
    <property type="protein sequence ID" value="MCU_010983-RB"/>
    <property type="gene ID" value="MCU_010983"/>
</dbReference>
<feature type="region of interest" description="Disordered" evidence="1">
    <location>
        <begin position="224"/>
        <end position="354"/>
    </location>
</feature>
<proteinExistence type="predicted"/>
<evidence type="ECO:0000256" key="1">
    <source>
        <dbReference type="SAM" id="MobiDB-lite"/>
    </source>
</evidence>
<protein>
    <submittedName>
        <fullName evidence="2 3">Protein kinase domain-containing protein</fullName>
    </submittedName>
</protein>
<accession>A0A5K3FVL6</accession>
<dbReference type="AlphaFoldDB" id="A0A5K3FVL6"/>
<evidence type="ECO:0000313" key="3">
    <source>
        <dbReference type="WBParaSite" id="MCU_010983-RB"/>
    </source>
</evidence>
<dbReference type="InterPro" id="IPR011009">
    <property type="entry name" value="Kinase-like_dom_sf"/>
</dbReference>
<dbReference type="WBParaSite" id="MCU_010983-RA">
    <property type="protein sequence ID" value="MCU_010983-RA"/>
    <property type="gene ID" value="MCU_010983"/>
</dbReference>
<organism evidence="2">
    <name type="scientific">Mesocestoides corti</name>
    <name type="common">Flatworm</name>
    <dbReference type="NCBI Taxonomy" id="53468"/>
    <lineage>
        <taxon>Eukaryota</taxon>
        <taxon>Metazoa</taxon>
        <taxon>Spiralia</taxon>
        <taxon>Lophotrochozoa</taxon>
        <taxon>Platyhelminthes</taxon>
        <taxon>Cestoda</taxon>
        <taxon>Eucestoda</taxon>
        <taxon>Cyclophyllidea</taxon>
        <taxon>Mesocestoididae</taxon>
        <taxon>Mesocestoides</taxon>
    </lineage>
</organism>
<feature type="compositionally biased region" description="Polar residues" evidence="1">
    <location>
        <begin position="305"/>
        <end position="315"/>
    </location>
</feature>
<name>A0A5K3FVL6_MESCO</name>
<dbReference type="Gene3D" id="1.10.510.10">
    <property type="entry name" value="Transferase(Phosphotransferase) domain 1"/>
    <property type="match status" value="1"/>
</dbReference>
<feature type="compositionally biased region" description="Polar residues" evidence="1">
    <location>
        <begin position="343"/>
        <end position="354"/>
    </location>
</feature>